<dbReference type="PROSITE" id="PS51123">
    <property type="entry name" value="OMPA_2"/>
    <property type="match status" value="1"/>
</dbReference>
<accession>A0A365H9G0</accession>
<dbReference type="InterPro" id="IPR050330">
    <property type="entry name" value="Bact_OuterMem_StrucFunc"/>
</dbReference>
<dbReference type="PANTHER" id="PTHR30329:SF21">
    <property type="entry name" value="LIPOPROTEIN YIAD-RELATED"/>
    <property type="match status" value="1"/>
</dbReference>
<keyword evidence="2 4" id="KW-0472">Membrane</keyword>
<dbReference type="PANTHER" id="PTHR30329">
    <property type="entry name" value="STATOR ELEMENT OF FLAGELLAR MOTOR COMPLEX"/>
    <property type="match status" value="1"/>
</dbReference>
<dbReference type="GO" id="GO:0009279">
    <property type="term" value="C:cell outer membrane"/>
    <property type="evidence" value="ECO:0007669"/>
    <property type="project" value="UniProtKB-SubCell"/>
</dbReference>
<name>A0A365H9G0_9ACTN</name>
<dbReference type="Proteomes" id="UP000251891">
    <property type="component" value="Unassembled WGS sequence"/>
</dbReference>
<feature type="domain" description="OmpA-like" evidence="6">
    <location>
        <begin position="133"/>
        <end position="252"/>
    </location>
</feature>
<feature type="compositionally biased region" description="Gly residues" evidence="5">
    <location>
        <begin position="34"/>
        <end position="45"/>
    </location>
</feature>
<keyword evidence="3" id="KW-0998">Cell outer membrane</keyword>
<evidence type="ECO:0000256" key="1">
    <source>
        <dbReference type="ARBA" id="ARBA00004442"/>
    </source>
</evidence>
<feature type="region of interest" description="Disordered" evidence="5">
    <location>
        <begin position="1"/>
        <end position="47"/>
    </location>
</feature>
<dbReference type="PRINTS" id="PR01021">
    <property type="entry name" value="OMPADOMAIN"/>
</dbReference>
<organism evidence="7 8">
    <name type="scientific">Actinomadura craniellae</name>
    <dbReference type="NCBI Taxonomy" id="2231787"/>
    <lineage>
        <taxon>Bacteria</taxon>
        <taxon>Bacillati</taxon>
        <taxon>Actinomycetota</taxon>
        <taxon>Actinomycetes</taxon>
        <taxon>Streptosporangiales</taxon>
        <taxon>Thermomonosporaceae</taxon>
        <taxon>Actinomadura</taxon>
    </lineage>
</organism>
<evidence type="ECO:0000313" key="7">
    <source>
        <dbReference type="EMBL" id="RAY15780.1"/>
    </source>
</evidence>
<evidence type="ECO:0000256" key="3">
    <source>
        <dbReference type="ARBA" id="ARBA00023237"/>
    </source>
</evidence>
<sequence length="422" mass="44334">MLIGPGQVPPRHADPAVRRLPRPARRTRPADGGHPQGGPDPGGEGLLRRPALAPLVLAAGLVTVLVTGPATGAPAHAEPTPTPSPTWPVPGAARTPGAAVSGSPLPITGKPEGYTLQELRKPYVAVEDTQESGGRSGYSLSSDVLFKSGSAELTGGAQASLQDVADKLRKSGVSGQAQVVGHTDDVGADADNLRLSRERAEAVRSALQPLLANTGITLVAEGKGETEPRVKEATETARAQNRRVVIAYRPPAAQPPPPGSEYVIAQPLAAPAPAAAAQAADLPVRPLFSTQRDIENQGGRWTVRIDVTEFAREGRTLRVGYYTRLVNSAQSTELRYSAIFNGSTSYGQTRYRGVLLDKKAGQQLEVITSGAGWQAKDGYGAGETLNGWPRYGFAYFPLPGDTGQKSLSLYIPAMGTIDLTLR</sequence>
<dbReference type="InterPro" id="IPR006665">
    <property type="entry name" value="OmpA-like"/>
</dbReference>
<dbReference type="SUPFAM" id="SSF103088">
    <property type="entry name" value="OmpA-like"/>
    <property type="match status" value="1"/>
</dbReference>
<dbReference type="EMBL" id="QLYX01000003">
    <property type="protein sequence ID" value="RAY15780.1"/>
    <property type="molecule type" value="Genomic_DNA"/>
</dbReference>
<evidence type="ECO:0000256" key="5">
    <source>
        <dbReference type="SAM" id="MobiDB-lite"/>
    </source>
</evidence>
<proteinExistence type="predicted"/>
<dbReference type="InterPro" id="IPR006664">
    <property type="entry name" value="OMP_bac"/>
</dbReference>
<evidence type="ECO:0000256" key="2">
    <source>
        <dbReference type="ARBA" id="ARBA00023136"/>
    </source>
</evidence>
<comment type="caution">
    <text evidence="7">The sequence shown here is derived from an EMBL/GenBank/DDBJ whole genome shotgun (WGS) entry which is preliminary data.</text>
</comment>
<keyword evidence="8" id="KW-1185">Reference proteome</keyword>
<reference evidence="7 8" key="1">
    <citation type="submission" date="2018-06" db="EMBL/GenBank/DDBJ databases">
        <title>Actinomadura craniellae sp. nov. isolated from marine sponge Craniella sp.</title>
        <authorList>
            <person name="Li L."/>
            <person name="Xu Q.H."/>
            <person name="Lin H.W."/>
            <person name="Lu Y.H."/>
        </authorList>
    </citation>
    <scope>NUCLEOTIDE SEQUENCE [LARGE SCALE GENOMIC DNA]</scope>
    <source>
        <strain evidence="7 8">LHW63021</strain>
    </source>
</reference>
<dbReference type="AlphaFoldDB" id="A0A365H9G0"/>
<dbReference type="Pfam" id="PF00691">
    <property type="entry name" value="OmpA"/>
    <property type="match status" value="1"/>
</dbReference>
<dbReference type="CDD" id="cd07185">
    <property type="entry name" value="OmpA_C-like"/>
    <property type="match status" value="1"/>
</dbReference>
<protein>
    <recommendedName>
        <fullName evidence="6">OmpA-like domain-containing protein</fullName>
    </recommendedName>
</protein>
<evidence type="ECO:0000256" key="4">
    <source>
        <dbReference type="PROSITE-ProRule" id="PRU00473"/>
    </source>
</evidence>
<dbReference type="InterPro" id="IPR036737">
    <property type="entry name" value="OmpA-like_sf"/>
</dbReference>
<comment type="subcellular location">
    <subcellularLocation>
        <location evidence="1">Cell outer membrane</location>
    </subcellularLocation>
</comment>
<evidence type="ECO:0000259" key="6">
    <source>
        <dbReference type="PROSITE" id="PS51123"/>
    </source>
</evidence>
<gene>
    <name evidence="7" type="ORF">DPM19_08380</name>
</gene>
<evidence type="ECO:0000313" key="8">
    <source>
        <dbReference type="Proteomes" id="UP000251891"/>
    </source>
</evidence>
<feature type="region of interest" description="Disordered" evidence="5">
    <location>
        <begin position="73"/>
        <end position="112"/>
    </location>
</feature>
<dbReference type="Gene3D" id="3.30.1330.60">
    <property type="entry name" value="OmpA-like domain"/>
    <property type="match status" value="1"/>
</dbReference>